<evidence type="ECO:0000259" key="1">
    <source>
        <dbReference type="PROSITE" id="PS50835"/>
    </source>
</evidence>
<dbReference type="Proteomes" id="UP000307140">
    <property type="component" value="Unassembled WGS sequence"/>
</dbReference>
<name>A0A5S3N449_9FLAO</name>
<dbReference type="InterPro" id="IPR007110">
    <property type="entry name" value="Ig-like_dom"/>
</dbReference>
<dbReference type="SUPFAM" id="SSF48726">
    <property type="entry name" value="Immunoglobulin"/>
    <property type="match status" value="1"/>
</dbReference>
<feature type="domain" description="Ig-like" evidence="1">
    <location>
        <begin position="183"/>
        <end position="298"/>
    </location>
</feature>
<dbReference type="OrthoDB" id="678019at2"/>
<organism evidence="2 3">
    <name type="scientific">Polaribacter aestuariivivens</name>
    <dbReference type="NCBI Taxonomy" id="2304626"/>
    <lineage>
        <taxon>Bacteria</taxon>
        <taxon>Pseudomonadati</taxon>
        <taxon>Bacteroidota</taxon>
        <taxon>Flavobacteriia</taxon>
        <taxon>Flavobacteriales</taxon>
        <taxon>Flavobacteriaceae</taxon>
    </lineage>
</organism>
<dbReference type="Pfam" id="PF13585">
    <property type="entry name" value="CHU_C"/>
    <property type="match status" value="1"/>
</dbReference>
<dbReference type="RefSeq" id="WP_138535747.1">
    <property type="nucleotide sequence ID" value="NZ_VANR01000004.1"/>
</dbReference>
<sequence length="725" mass="80569">MLTDIKTRIIKKRAPLTFLLILSTLLLVSQNIEKPILSYTYACASDSFNSFEVEIGYNSATFNDNNIFTLELSDENGDFSSSEILKTIANQNTSFKFTVNFQLPQTIHGTGYKLRVKSSSPEKISPESDAFEAYYITSEKLILNNYKDVILCNGASKQLELNYTSASNYQWYKDGVKFYFGGPKLTVTEPGLYYSEIFYGSCFASVFSNIVEVTKLPSVVSKIRGNAIVELCSGNNYVLESETNNQDYVYTWFKDGEKITGLPNYSPTYTITSMDDFGTYRLEIENSNGCVGTSENVVIKEVNSNFSISAVSNTNSIILDGETKTLEIGHDAINASIKWYRNNVEISNSNSNKIEITQSGIYKAKVTSGTSCLSSKESSEFVVNDLNTLSLEVDTDTNYTSCESTNIDLLLKSVEVKDAQNNTYTLSNNQLSYLNFQWFKDGAKLTNGLEKDITIDNFEDNGLYWLEITSGIVKNSSNKIDVKLSLPESAITSSSSSNMICNGNSILLSTTENTSYQYQWYKNNSIITNATSAILETIEPGNYHIRIKAFGCEVISKEIILLDFDESVVTIDSPIDIILSSGGTKIITASGADSYEWLDDNGIVLSTVASIEISSAGNYNLLAKVNNCELLKTVTVSLEGEETVPNVLTLNGDGINDTWVLSNQYSFKEAVEVQIYNANGKLLLKTTNYQNNWPRNDLISKSQLFYYIIKTKDKPIKKGTISVIK</sequence>
<dbReference type="InterPro" id="IPR036179">
    <property type="entry name" value="Ig-like_dom_sf"/>
</dbReference>
<evidence type="ECO:0000313" key="3">
    <source>
        <dbReference type="Proteomes" id="UP000307140"/>
    </source>
</evidence>
<dbReference type="PROSITE" id="PS50835">
    <property type="entry name" value="IG_LIKE"/>
    <property type="match status" value="1"/>
</dbReference>
<dbReference type="EMBL" id="VANR01000004">
    <property type="protein sequence ID" value="TMM29897.1"/>
    <property type="molecule type" value="Genomic_DNA"/>
</dbReference>
<comment type="caution">
    <text evidence="2">The sequence shown here is derived from an EMBL/GenBank/DDBJ whole genome shotgun (WGS) entry which is preliminary data.</text>
</comment>
<keyword evidence="3" id="KW-1185">Reference proteome</keyword>
<dbReference type="Gene3D" id="2.60.40.10">
    <property type="entry name" value="Immunoglobulins"/>
    <property type="match status" value="2"/>
</dbReference>
<accession>A0A5S3N449</accession>
<reference evidence="2 3" key="1">
    <citation type="submission" date="2019-05" db="EMBL/GenBank/DDBJ databases">
        <title>Polaribacter aestuariivivens sp. nov., isolated from a tidal flat.</title>
        <authorList>
            <person name="Yoon J.-H."/>
        </authorList>
    </citation>
    <scope>NUCLEOTIDE SEQUENCE [LARGE SCALE GENOMIC DNA]</scope>
    <source>
        <strain evidence="2 3">DBTF-3</strain>
    </source>
</reference>
<gene>
    <name evidence="2" type="ORF">FDT66_08485</name>
</gene>
<proteinExistence type="predicted"/>
<evidence type="ECO:0000313" key="2">
    <source>
        <dbReference type="EMBL" id="TMM29897.1"/>
    </source>
</evidence>
<dbReference type="InterPro" id="IPR013783">
    <property type="entry name" value="Ig-like_fold"/>
</dbReference>
<protein>
    <recommendedName>
        <fullName evidence="1">Ig-like domain-containing protein</fullName>
    </recommendedName>
</protein>
<dbReference type="AlphaFoldDB" id="A0A5S3N449"/>